<protein>
    <submittedName>
        <fullName evidence="1">Uncharacterized protein</fullName>
    </submittedName>
</protein>
<dbReference type="EMBL" id="AHHD01000075">
    <property type="protein sequence ID" value="EKG20860.1"/>
    <property type="molecule type" value="Genomic_DNA"/>
</dbReference>
<gene>
    <name evidence="1" type="ORF">MPH_01843</name>
</gene>
<dbReference type="Proteomes" id="UP000007129">
    <property type="component" value="Unassembled WGS sequence"/>
</dbReference>
<sequence length="152" mass="17828">MTMARLQTSRRGLLVQQQRLIHHLLLLQDRNLHPLRPAPQHRHRQLSLLPPILRHRQPTRQQATPVLPRLWELSQLLPKATTCRSHLLQMLKEPIPQMQPPRRRPTPPSIARLQPNHQQHHLLRLRLFSYPQLSTARLLPLLPSSSTPKPKP</sequence>
<dbReference type="HOGENOM" id="CLU_1722714_0_0_1"/>
<proteinExistence type="predicted"/>
<evidence type="ECO:0000313" key="2">
    <source>
        <dbReference type="Proteomes" id="UP000007129"/>
    </source>
</evidence>
<evidence type="ECO:0000313" key="1">
    <source>
        <dbReference type="EMBL" id="EKG20860.1"/>
    </source>
</evidence>
<accession>K2SWA9</accession>
<dbReference type="InParanoid" id="K2SWA9"/>
<dbReference type="AlphaFoldDB" id="K2SWA9"/>
<organism evidence="1 2">
    <name type="scientific">Macrophomina phaseolina (strain MS6)</name>
    <name type="common">Charcoal rot fungus</name>
    <dbReference type="NCBI Taxonomy" id="1126212"/>
    <lineage>
        <taxon>Eukaryota</taxon>
        <taxon>Fungi</taxon>
        <taxon>Dikarya</taxon>
        <taxon>Ascomycota</taxon>
        <taxon>Pezizomycotina</taxon>
        <taxon>Dothideomycetes</taxon>
        <taxon>Dothideomycetes incertae sedis</taxon>
        <taxon>Botryosphaeriales</taxon>
        <taxon>Botryosphaeriaceae</taxon>
        <taxon>Macrophomina</taxon>
    </lineage>
</organism>
<reference evidence="1 2" key="1">
    <citation type="journal article" date="2012" name="BMC Genomics">
        <title>Tools to kill: Genome of one of the most destructive plant pathogenic fungi Macrophomina phaseolina.</title>
        <authorList>
            <person name="Islam M.S."/>
            <person name="Haque M.S."/>
            <person name="Islam M.M."/>
            <person name="Emdad E.M."/>
            <person name="Halim A."/>
            <person name="Hossen Q.M.M."/>
            <person name="Hossain M.Z."/>
            <person name="Ahmed B."/>
            <person name="Rahim S."/>
            <person name="Rahman M.S."/>
            <person name="Alam M.M."/>
            <person name="Hou S."/>
            <person name="Wan X."/>
            <person name="Saito J.A."/>
            <person name="Alam M."/>
        </authorList>
    </citation>
    <scope>NUCLEOTIDE SEQUENCE [LARGE SCALE GENOMIC DNA]</scope>
    <source>
        <strain evidence="1 2">MS6</strain>
    </source>
</reference>
<comment type="caution">
    <text evidence="1">The sequence shown here is derived from an EMBL/GenBank/DDBJ whole genome shotgun (WGS) entry which is preliminary data.</text>
</comment>
<name>K2SWA9_MACPH</name>
<dbReference type="VEuPathDB" id="FungiDB:MPH_01843"/>